<feature type="compositionally biased region" description="Low complexity" evidence="7">
    <location>
        <begin position="325"/>
        <end position="336"/>
    </location>
</feature>
<dbReference type="PROSITE" id="PS50011">
    <property type="entry name" value="PROTEIN_KINASE_DOM"/>
    <property type="match status" value="1"/>
</dbReference>
<reference evidence="9 10" key="1">
    <citation type="submission" date="2024-02" db="EMBL/GenBank/DDBJ databases">
        <authorList>
            <person name="Daric V."/>
            <person name="Darras S."/>
        </authorList>
    </citation>
    <scope>NUCLEOTIDE SEQUENCE [LARGE SCALE GENOMIC DNA]</scope>
</reference>
<dbReference type="InterPro" id="IPR017441">
    <property type="entry name" value="Protein_kinase_ATP_BS"/>
</dbReference>
<feature type="region of interest" description="Disordered" evidence="7">
    <location>
        <begin position="320"/>
        <end position="354"/>
    </location>
</feature>
<keyword evidence="3 6" id="KW-0547">Nucleotide-binding</keyword>
<name>A0ABP0F635_CLALP</name>
<feature type="compositionally biased region" description="Low complexity" evidence="7">
    <location>
        <begin position="211"/>
        <end position="222"/>
    </location>
</feature>
<gene>
    <name evidence="9" type="ORF">CVLEPA_LOCUS3317</name>
</gene>
<dbReference type="PANTHER" id="PTHR11584:SF369">
    <property type="entry name" value="MITOGEN-ACTIVATED PROTEIN KINASE KINASE KINASE 19-RELATED"/>
    <property type="match status" value="1"/>
</dbReference>
<dbReference type="InterPro" id="IPR000719">
    <property type="entry name" value="Prot_kinase_dom"/>
</dbReference>
<feature type="domain" description="Protein kinase" evidence="8">
    <location>
        <begin position="375"/>
        <end position="631"/>
    </location>
</feature>
<feature type="region of interest" description="Disordered" evidence="7">
    <location>
        <begin position="111"/>
        <end position="230"/>
    </location>
</feature>
<dbReference type="PROSITE" id="PS00107">
    <property type="entry name" value="PROTEIN_KINASE_ATP"/>
    <property type="match status" value="1"/>
</dbReference>
<dbReference type="CDD" id="cd06625">
    <property type="entry name" value="STKc_MEKK3_like"/>
    <property type="match status" value="1"/>
</dbReference>
<evidence type="ECO:0000256" key="5">
    <source>
        <dbReference type="ARBA" id="ARBA00022840"/>
    </source>
</evidence>
<evidence type="ECO:0000256" key="3">
    <source>
        <dbReference type="ARBA" id="ARBA00022741"/>
    </source>
</evidence>
<evidence type="ECO:0000313" key="9">
    <source>
        <dbReference type="EMBL" id="CAK8673533.1"/>
    </source>
</evidence>
<accession>A0ABP0F635</accession>
<evidence type="ECO:0000256" key="7">
    <source>
        <dbReference type="SAM" id="MobiDB-lite"/>
    </source>
</evidence>
<protein>
    <recommendedName>
        <fullName evidence="8">Protein kinase domain-containing protein</fullName>
    </recommendedName>
</protein>
<evidence type="ECO:0000256" key="4">
    <source>
        <dbReference type="ARBA" id="ARBA00022777"/>
    </source>
</evidence>
<evidence type="ECO:0000256" key="6">
    <source>
        <dbReference type="PROSITE-ProRule" id="PRU10141"/>
    </source>
</evidence>
<dbReference type="SUPFAM" id="SSF56112">
    <property type="entry name" value="Protein kinase-like (PK-like)"/>
    <property type="match status" value="1"/>
</dbReference>
<dbReference type="SUPFAM" id="SSF54277">
    <property type="entry name" value="CAD &amp; PB1 domains"/>
    <property type="match status" value="1"/>
</dbReference>
<comment type="caution">
    <text evidence="9">The sequence shown here is derived from an EMBL/GenBank/DDBJ whole genome shotgun (WGS) entry which is preliminary data.</text>
</comment>
<evidence type="ECO:0000256" key="2">
    <source>
        <dbReference type="ARBA" id="ARBA00022679"/>
    </source>
</evidence>
<proteinExistence type="predicted"/>
<dbReference type="Gene3D" id="3.10.20.90">
    <property type="entry name" value="Phosphatidylinositol 3-kinase Catalytic Subunit, Chain A, domain 1"/>
    <property type="match status" value="1"/>
</dbReference>
<keyword evidence="5 6" id="KW-0067">ATP-binding</keyword>
<evidence type="ECO:0000259" key="8">
    <source>
        <dbReference type="PROSITE" id="PS50011"/>
    </source>
</evidence>
<evidence type="ECO:0000313" key="10">
    <source>
        <dbReference type="Proteomes" id="UP001642483"/>
    </source>
</evidence>
<evidence type="ECO:0000256" key="1">
    <source>
        <dbReference type="ARBA" id="ARBA00022527"/>
    </source>
</evidence>
<keyword evidence="1" id="KW-0723">Serine/threonine-protein kinase</keyword>
<dbReference type="Gene3D" id="1.10.510.10">
    <property type="entry name" value="Transferase(Phosphotransferase) domain 1"/>
    <property type="match status" value="1"/>
</dbReference>
<dbReference type="PANTHER" id="PTHR11584">
    <property type="entry name" value="SERINE/THREONINE PROTEIN KINASE"/>
    <property type="match status" value="1"/>
</dbReference>
<dbReference type="Proteomes" id="UP001642483">
    <property type="component" value="Unassembled WGS sequence"/>
</dbReference>
<dbReference type="InterPro" id="IPR000270">
    <property type="entry name" value="PB1_dom"/>
</dbReference>
<organism evidence="9 10">
    <name type="scientific">Clavelina lepadiformis</name>
    <name type="common">Light-bulb sea squirt</name>
    <name type="synonym">Ascidia lepadiformis</name>
    <dbReference type="NCBI Taxonomy" id="159417"/>
    <lineage>
        <taxon>Eukaryota</taxon>
        <taxon>Metazoa</taxon>
        <taxon>Chordata</taxon>
        <taxon>Tunicata</taxon>
        <taxon>Ascidiacea</taxon>
        <taxon>Aplousobranchia</taxon>
        <taxon>Clavelinidae</taxon>
        <taxon>Clavelina</taxon>
    </lineage>
</organism>
<dbReference type="InterPro" id="IPR011009">
    <property type="entry name" value="Kinase-like_dom_sf"/>
</dbReference>
<keyword evidence="4" id="KW-0418">Kinase</keyword>
<dbReference type="SMART" id="SM00220">
    <property type="entry name" value="S_TKc"/>
    <property type="match status" value="1"/>
</dbReference>
<dbReference type="EMBL" id="CAWYQH010000002">
    <property type="protein sequence ID" value="CAK8673533.1"/>
    <property type="molecule type" value="Genomic_DNA"/>
</dbReference>
<dbReference type="Pfam" id="PF00069">
    <property type="entry name" value="Pkinase"/>
    <property type="match status" value="1"/>
</dbReference>
<dbReference type="Pfam" id="PF00564">
    <property type="entry name" value="PB1"/>
    <property type="match status" value="1"/>
</dbReference>
<feature type="compositionally biased region" description="Polar residues" evidence="7">
    <location>
        <begin position="199"/>
        <end position="210"/>
    </location>
</feature>
<feature type="compositionally biased region" description="Polar residues" evidence="7">
    <location>
        <begin position="119"/>
        <end position="136"/>
    </location>
</feature>
<dbReference type="SMART" id="SM00666">
    <property type="entry name" value="PB1"/>
    <property type="match status" value="1"/>
</dbReference>
<feature type="binding site" evidence="6">
    <location>
        <position position="404"/>
    </location>
    <ligand>
        <name>ATP</name>
        <dbReference type="ChEBI" id="CHEBI:30616"/>
    </ligand>
</feature>
<keyword evidence="2" id="KW-0808">Transferase</keyword>
<sequence>MNPMEDPLSSIFHDLSALQDEVIQPRQRHEIRVKFEFQGERRVVQLRRPLTFDSLLSVIKKIYGKPLVMLFSTGGNNELKIPLQNQTNLDQVIELMDQSLHLKNLKITLVDQGPGPDSNPWNTQPTRGHSSSTPTSYEAKHSSPFAEPQLPPVRSPSQRRSSDHPKRYSPPPGTVDEKEIQRHRGSRTSLNSEGEFIPDNSNMFSPSIAYSSSTSLDSSLSSPQIGSDPWHCGLKGQAYPDEEMDTSEPTKGGTYPRRLHAHSLSAEERKLANSRTFPRIRPSIQSARFSPINAHFSSANNMSSNCSSCSSGLDLEDLHNQVGNSTSFSTSGPSGSAQPVIQHRRSAGDANPMDTSTANQLLSAYIKSPRAPTNWRKGKVLGHGAFGKVYLAYDADTGRELAVKQVEIHSEHQDASKEIKALETEIELLRTLKHERIVQYYGCSEDTDTLSIFMEFMPGGSVKDEIKAYGAITEQVTCKYARQILEGLVYIHEYHIVHRDIKGANVLRDSSGNVKLGDFGAAKRLQTIVMSSGQTVVGTPYWMSPEVIEGRGYGRRADIWSLACTVVEMLTTRPPWYQFEAMAALFKIVTQPTNPQVPPNVSQTAREFLNVIFVDKDKRPYANELLRHPWFNGRYF</sequence>
<keyword evidence="10" id="KW-1185">Reference proteome</keyword>